<feature type="signal peptide" evidence="2">
    <location>
        <begin position="1"/>
        <end position="19"/>
    </location>
</feature>
<dbReference type="PROSITE" id="PS51257">
    <property type="entry name" value="PROKAR_LIPOPROTEIN"/>
    <property type="match status" value="1"/>
</dbReference>
<dbReference type="PROSITE" id="PS50005">
    <property type="entry name" value="TPR"/>
    <property type="match status" value="3"/>
</dbReference>
<keyword evidence="1" id="KW-0802">TPR repeat</keyword>
<evidence type="ECO:0000256" key="2">
    <source>
        <dbReference type="SAM" id="SignalP"/>
    </source>
</evidence>
<dbReference type="KEGG" id="asem:NNL22_04750"/>
<dbReference type="Pfam" id="PF00515">
    <property type="entry name" value="TPR_1"/>
    <property type="match status" value="1"/>
</dbReference>
<dbReference type="SUPFAM" id="SSF48452">
    <property type="entry name" value="TPR-like"/>
    <property type="match status" value="1"/>
</dbReference>
<dbReference type="SMART" id="SM00028">
    <property type="entry name" value="TPR"/>
    <property type="match status" value="3"/>
</dbReference>
<evidence type="ECO:0000256" key="1">
    <source>
        <dbReference type="PROSITE-ProRule" id="PRU00339"/>
    </source>
</evidence>
<organism evidence="3 4">
    <name type="scientific">Alkalimarinus sediminis</name>
    <dbReference type="NCBI Taxonomy" id="1632866"/>
    <lineage>
        <taxon>Bacteria</taxon>
        <taxon>Pseudomonadati</taxon>
        <taxon>Pseudomonadota</taxon>
        <taxon>Gammaproteobacteria</taxon>
        <taxon>Alteromonadales</taxon>
        <taxon>Alteromonadaceae</taxon>
        <taxon>Alkalimarinus</taxon>
    </lineage>
</organism>
<feature type="repeat" description="TPR" evidence="1">
    <location>
        <begin position="34"/>
        <end position="67"/>
    </location>
</feature>
<dbReference type="InterPro" id="IPR019734">
    <property type="entry name" value="TPR_rpt"/>
</dbReference>
<dbReference type="PANTHER" id="PTHR12558:SF13">
    <property type="entry name" value="CELL DIVISION CYCLE PROTEIN 27 HOMOLOG"/>
    <property type="match status" value="1"/>
</dbReference>
<dbReference type="NCBIfam" id="TIGR02521">
    <property type="entry name" value="type_IV_pilW"/>
    <property type="match status" value="1"/>
</dbReference>
<name>A0A9E8HSU4_9ALTE</name>
<dbReference type="Proteomes" id="UP001164472">
    <property type="component" value="Chromosome"/>
</dbReference>
<proteinExistence type="predicted"/>
<dbReference type="RefSeq" id="WP_251811645.1">
    <property type="nucleotide sequence ID" value="NZ_CP101527.1"/>
</dbReference>
<sequence>MKFFLIGFLALIVSGCVTTTDSPFSNKADEGKALQNYIQLGLAYIQRNDFEKARTNIGRALEIDSDSSEAYAALGLLYQQQAENDLAEEHFKQAMSLDANNTRGRTFYASFLFRQERYQESLQQFELAGRDTGYSRRAVIFINIAQCHLKLGQNDQAVKAYEKALALDRVQPQALIGISQLLIQQGEFLKGQQYYNRMVNVIKSSGMTHSAKSLWLGIELARHFNDQSKESSYALLLKKLYPESQEYQQYRALKSND</sequence>
<dbReference type="Pfam" id="PF13414">
    <property type="entry name" value="TPR_11"/>
    <property type="match status" value="1"/>
</dbReference>
<keyword evidence="4" id="KW-1185">Reference proteome</keyword>
<feature type="repeat" description="TPR" evidence="1">
    <location>
        <begin position="68"/>
        <end position="101"/>
    </location>
</feature>
<keyword evidence="2" id="KW-0732">Signal</keyword>
<protein>
    <submittedName>
        <fullName evidence="3">Type IV pilus biogenesis/stability protein PilW</fullName>
    </submittedName>
</protein>
<evidence type="ECO:0000313" key="4">
    <source>
        <dbReference type="Proteomes" id="UP001164472"/>
    </source>
</evidence>
<accession>A0A9E8HSU4</accession>
<dbReference type="AlphaFoldDB" id="A0A9E8HSU4"/>
<dbReference type="PANTHER" id="PTHR12558">
    <property type="entry name" value="CELL DIVISION CYCLE 16,23,27"/>
    <property type="match status" value="1"/>
</dbReference>
<dbReference type="InterPro" id="IPR013360">
    <property type="entry name" value="Pilus_4_PilW"/>
</dbReference>
<feature type="chain" id="PRO_5039657226" evidence="2">
    <location>
        <begin position="20"/>
        <end position="257"/>
    </location>
</feature>
<dbReference type="EMBL" id="CP101527">
    <property type="protein sequence ID" value="UZW75896.1"/>
    <property type="molecule type" value="Genomic_DNA"/>
</dbReference>
<dbReference type="Gene3D" id="1.25.40.10">
    <property type="entry name" value="Tetratricopeptide repeat domain"/>
    <property type="match status" value="1"/>
</dbReference>
<reference evidence="3" key="1">
    <citation type="submission" date="2022-07" db="EMBL/GenBank/DDBJ databases">
        <title>Alkalimarinus sp. nov., isolated from gut of a Alitta virens.</title>
        <authorList>
            <person name="Yang A.I."/>
            <person name="Shin N.-R."/>
        </authorList>
    </citation>
    <scope>NUCLEOTIDE SEQUENCE</scope>
    <source>
        <strain evidence="3">FA028</strain>
    </source>
</reference>
<feature type="repeat" description="TPR" evidence="1">
    <location>
        <begin position="138"/>
        <end position="171"/>
    </location>
</feature>
<evidence type="ECO:0000313" key="3">
    <source>
        <dbReference type="EMBL" id="UZW75896.1"/>
    </source>
</evidence>
<gene>
    <name evidence="3" type="primary">pilW</name>
    <name evidence="3" type="ORF">NNL22_04750</name>
</gene>
<dbReference type="InterPro" id="IPR011990">
    <property type="entry name" value="TPR-like_helical_dom_sf"/>
</dbReference>